<evidence type="ECO:0000256" key="1">
    <source>
        <dbReference type="SAM" id="SignalP"/>
    </source>
</evidence>
<feature type="chain" id="PRO_5039079719" evidence="1">
    <location>
        <begin position="21"/>
        <end position="316"/>
    </location>
</feature>
<evidence type="ECO:0000313" key="3">
    <source>
        <dbReference type="Proteomes" id="UP000475214"/>
    </source>
</evidence>
<dbReference type="PROSITE" id="PS51257">
    <property type="entry name" value="PROKAR_LIPOPROTEIN"/>
    <property type="match status" value="1"/>
</dbReference>
<dbReference type="PANTHER" id="PTHR42941:SF1">
    <property type="entry name" value="SLL1037 PROTEIN"/>
    <property type="match status" value="1"/>
</dbReference>
<dbReference type="CDD" id="cd13569">
    <property type="entry name" value="PBP2_TAXI_TRAP_like_1"/>
    <property type="match status" value="1"/>
</dbReference>
<gene>
    <name evidence="2" type="ORF">G1H10_05960</name>
</gene>
<feature type="signal peptide" evidence="1">
    <location>
        <begin position="1"/>
        <end position="20"/>
    </location>
</feature>
<keyword evidence="1" id="KW-0732">Signal</keyword>
<sequence length="316" mass="34172">MRRFLAKLAAGVAAFALLLAACSDEGPEGPLRIATGGSGGVYYEYGNGLADVVDAHLPDLQPEVLTTAASLENIRMVVAGEAEIGFSLADSVELAVIGAEPFDQPQPIRALARLYDNYVHLAVTADSDIRTLADLRGHPVSTGAADSGTEVIVNRLLQVAEMDPAVDLQRHRLNIDESAAALMNGEITAFFFSAGLPTEAIRRLADEDEIRLIDLAEMAPVMRSEYGELYSERSIPHSVYGLLPITTIGVPNYLVVSAEMDDSLAYALTELLFSARDELAEAHPEARRLNLRAAFSTYPVELHPGAVEYYRDARRS</sequence>
<comment type="caution">
    <text evidence="2">The sequence shown here is derived from an EMBL/GenBank/DDBJ whole genome shotgun (WGS) entry which is preliminary data.</text>
</comment>
<dbReference type="Gene3D" id="3.40.190.10">
    <property type="entry name" value="Periplasmic binding protein-like II"/>
    <property type="match status" value="2"/>
</dbReference>
<reference evidence="2 3" key="1">
    <citation type="submission" date="2020-02" db="EMBL/GenBank/DDBJ databases">
        <authorList>
            <person name="Li X.-J."/>
            <person name="Han X.-M."/>
        </authorList>
    </citation>
    <scope>NUCLEOTIDE SEQUENCE [LARGE SCALE GENOMIC DNA]</scope>
    <source>
        <strain evidence="2 3">CCTCC AB 2017055</strain>
    </source>
</reference>
<dbReference type="EMBL" id="JAAGOA010000003">
    <property type="protein sequence ID" value="NED99707.1"/>
    <property type="molecule type" value="Genomic_DNA"/>
</dbReference>
<dbReference type="Proteomes" id="UP000475214">
    <property type="component" value="Unassembled WGS sequence"/>
</dbReference>
<dbReference type="PANTHER" id="PTHR42941">
    <property type="entry name" value="SLL1037 PROTEIN"/>
    <property type="match status" value="1"/>
</dbReference>
<dbReference type="Pfam" id="PF16868">
    <property type="entry name" value="NMT1_3"/>
    <property type="match status" value="1"/>
</dbReference>
<dbReference type="AlphaFoldDB" id="A0A6L9S5E1"/>
<name>A0A6L9S5E1_9ACTN</name>
<accession>A0A6L9S5E1</accession>
<evidence type="ECO:0000313" key="2">
    <source>
        <dbReference type="EMBL" id="NED99707.1"/>
    </source>
</evidence>
<proteinExistence type="predicted"/>
<dbReference type="SUPFAM" id="SSF53850">
    <property type="entry name" value="Periplasmic binding protein-like II"/>
    <property type="match status" value="1"/>
</dbReference>
<dbReference type="InterPro" id="IPR011852">
    <property type="entry name" value="TRAP_TAXI"/>
</dbReference>
<protein>
    <submittedName>
        <fullName evidence="2">TAXI family TRAP transporter solute-binding subunit</fullName>
    </submittedName>
</protein>
<organism evidence="2 3">
    <name type="scientific">Phytoactinopolyspora halotolerans</name>
    <dbReference type="NCBI Taxonomy" id="1981512"/>
    <lineage>
        <taxon>Bacteria</taxon>
        <taxon>Bacillati</taxon>
        <taxon>Actinomycetota</taxon>
        <taxon>Actinomycetes</taxon>
        <taxon>Jiangellales</taxon>
        <taxon>Jiangellaceae</taxon>
        <taxon>Phytoactinopolyspora</taxon>
    </lineage>
</organism>
<keyword evidence="3" id="KW-1185">Reference proteome</keyword>
<dbReference type="NCBIfam" id="TIGR02122">
    <property type="entry name" value="TRAP_TAXI"/>
    <property type="match status" value="1"/>
</dbReference>
<dbReference type="RefSeq" id="WP_163734076.1">
    <property type="nucleotide sequence ID" value="NZ_JAAGOA010000003.1"/>
</dbReference>